<organism evidence="8 9">
    <name type="scientific">Sinomonas terrae</name>
    <dbReference type="NCBI Taxonomy" id="2908838"/>
    <lineage>
        <taxon>Bacteria</taxon>
        <taxon>Bacillati</taxon>
        <taxon>Actinomycetota</taxon>
        <taxon>Actinomycetes</taxon>
        <taxon>Micrococcales</taxon>
        <taxon>Micrococcaceae</taxon>
        <taxon>Sinomonas</taxon>
    </lineage>
</organism>
<keyword evidence="9" id="KW-1185">Reference proteome</keyword>
<dbReference type="Proteomes" id="UP001202922">
    <property type="component" value="Unassembled WGS sequence"/>
</dbReference>
<keyword evidence="3" id="KW-0547">Nucleotide-binding</keyword>
<dbReference type="EMBL" id="JAKZBV010000001">
    <property type="protein sequence ID" value="MCH6470741.1"/>
    <property type="molecule type" value="Genomic_DNA"/>
</dbReference>
<evidence type="ECO:0000259" key="7">
    <source>
        <dbReference type="PROSITE" id="PS50893"/>
    </source>
</evidence>
<dbReference type="SMART" id="SM00382">
    <property type="entry name" value="AAA"/>
    <property type="match status" value="1"/>
</dbReference>
<dbReference type="PROSITE" id="PS00211">
    <property type="entry name" value="ABC_TRANSPORTER_1"/>
    <property type="match status" value="1"/>
</dbReference>
<dbReference type="InterPro" id="IPR003439">
    <property type="entry name" value="ABC_transporter-like_ATP-bd"/>
</dbReference>
<dbReference type="InterPro" id="IPR015853">
    <property type="entry name" value="ABC_transpr_FbpC"/>
</dbReference>
<keyword evidence="4 8" id="KW-0067">ATP-binding</keyword>
<evidence type="ECO:0000256" key="5">
    <source>
        <dbReference type="ARBA" id="ARBA00022967"/>
    </source>
</evidence>
<evidence type="ECO:0000256" key="2">
    <source>
        <dbReference type="ARBA" id="ARBA00022475"/>
    </source>
</evidence>
<dbReference type="InterPro" id="IPR047641">
    <property type="entry name" value="ABC_transpr_MalK/UgpC-like"/>
</dbReference>
<evidence type="ECO:0000256" key="1">
    <source>
        <dbReference type="ARBA" id="ARBA00022448"/>
    </source>
</evidence>
<dbReference type="CDD" id="cd03259">
    <property type="entry name" value="ABC_Carb_Solutes_like"/>
    <property type="match status" value="1"/>
</dbReference>
<dbReference type="GO" id="GO:0005524">
    <property type="term" value="F:ATP binding"/>
    <property type="evidence" value="ECO:0007669"/>
    <property type="project" value="UniProtKB-KW"/>
</dbReference>
<keyword evidence="1" id="KW-0813">Transport</keyword>
<reference evidence="8 9" key="1">
    <citation type="submission" date="2022-03" db="EMBL/GenBank/DDBJ databases">
        <title>Sinomonas sp. isolated from a soil.</title>
        <authorList>
            <person name="Han J."/>
            <person name="Kim D.-U."/>
        </authorList>
    </citation>
    <scope>NUCLEOTIDE SEQUENCE [LARGE SCALE GENOMIC DNA]</scope>
    <source>
        <strain evidence="8 9">5-5</strain>
    </source>
</reference>
<accession>A0ABS9U2D9</accession>
<protein>
    <submittedName>
        <fullName evidence="8">ABC transporter ATP-binding protein</fullName>
    </submittedName>
</protein>
<name>A0ABS9U2D9_9MICC</name>
<evidence type="ECO:0000256" key="3">
    <source>
        <dbReference type="ARBA" id="ARBA00022741"/>
    </source>
</evidence>
<dbReference type="InterPro" id="IPR027417">
    <property type="entry name" value="P-loop_NTPase"/>
</dbReference>
<feature type="domain" description="ABC transporter" evidence="7">
    <location>
        <begin position="12"/>
        <end position="252"/>
    </location>
</feature>
<evidence type="ECO:0000313" key="9">
    <source>
        <dbReference type="Proteomes" id="UP001202922"/>
    </source>
</evidence>
<evidence type="ECO:0000256" key="6">
    <source>
        <dbReference type="ARBA" id="ARBA00023136"/>
    </source>
</evidence>
<dbReference type="SUPFAM" id="SSF52540">
    <property type="entry name" value="P-loop containing nucleoside triphosphate hydrolases"/>
    <property type="match status" value="1"/>
</dbReference>
<dbReference type="InterPro" id="IPR017871">
    <property type="entry name" value="ABC_transporter-like_CS"/>
</dbReference>
<dbReference type="PROSITE" id="PS50893">
    <property type="entry name" value="ABC_TRANSPORTER_2"/>
    <property type="match status" value="1"/>
</dbReference>
<dbReference type="RefSeq" id="WP_241054258.1">
    <property type="nucleotide sequence ID" value="NZ_JAKZBV010000001.1"/>
</dbReference>
<comment type="caution">
    <text evidence="8">The sequence shown here is derived from an EMBL/GenBank/DDBJ whole genome shotgun (WGS) entry which is preliminary data.</text>
</comment>
<keyword evidence="2" id="KW-1003">Cell membrane</keyword>
<evidence type="ECO:0000256" key="4">
    <source>
        <dbReference type="ARBA" id="ARBA00022840"/>
    </source>
</evidence>
<dbReference type="PANTHER" id="PTHR43875">
    <property type="entry name" value="MALTODEXTRIN IMPORT ATP-BINDING PROTEIN MSMX"/>
    <property type="match status" value="1"/>
</dbReference>
<dbReference type="PANTHER" id="PTHR43875:SF15">
    <property type="entry name" value="TREHALOSE IMPORT ATP-BINDING PROTEIN SUGC"/>
    <property type="match status" value="1"/>
</dbReference>
<dbReference type="Gene3D" id="3.40.50.300">
    <property type="entry name" value="P-loop containing nucleotide triphosphate hydrolases"/>
    <property type="match status" value="1"/>
</dbReference>
<evidence type="ECO:0000313" key="8">
    <source>
        <dbReference type="EMBL" id="MCH6470741.1"/>
    </source>
</evidence>
<keyword evidence="6" id="KW-0472">Membrane</keyword>
<keyword evidence="5" id="KW-1278">Translocase</keyword>
<dbReference type="Pfam" id="PF00005">
    <property type="entry name" value="ABC_tran"/>
    <property type="match status" value="1"/>
</dbReference>
<dbReference type="InterPro" id="IPR003593">
    <property type="entry name" value="AAA+_ATPase"/>
</dbReference>
<gene>
    <name evidence="8" type="ORF">L0M17_12275</name>
</gene>
<sequence length="379" mass="41562">MDGAEDARPISASLVGIGKSFIAKGRTVDAIQDLNLEVERGEYVVIVGPSGCGKSTLIRCIAGLESPTAGTISISGNAVYDAEKSIDKKVNTRNVGMVFQNYALWPHMSVEQNVEYPLKMRKVPKAERRERVAKVLEALECTALAKRLPAELSGGQQQRIALARALVYEPEVLLLDEPLSALDALLRVSLRSELLRLHRALGYTAIHITHDQEEALEMGDRVVLMREGRIEQMGPPAEVYARPVSPYAANFLGVRNRLTVTTDGHRLRHENGLIIGSESLAAAVSGEQPLQLFVRARDTHVRRNAAGLDLNPGDIEVEGTIAQVVLGEGGRRQYVIDIDGRLWYAQHAEDPHLEPGEDVRVRTPAATALLYQGEQLVDH</sequence>
<proteinExistence type="predicted"/>